<evidence type="ECO:0000313" key="2">
    <source>
        <dbReference type="EMBL" id="CAK0804348.1"/>
    </source>
</evidence>
<dbReference type="EMBL" id="CAUYUJ010003218">
    <property type="protein sequence ID" value="CAK0804348.1"/>
    <property type="molecule type" value="Genomic_DNA"/>
</dbReference>
<keyword evidence="3" id="KW-1185">Reference proteome</keyword>
<protein>
    <submittedName>
        <fullName evidence="2">Uncharacterized protein</fullName>
    </submittedName>
</protein>
<sequence>MRQRRAYPPTKCRTSSKARKSANQHPSECFHNRVGARNRLRETGRDVQLRLRDRSNDSATPAGQSVRAVQTRSCAEHAMLCDTIRAHIKGPGSMMHRVLTTRMMHRNRTTPPTPYSTTAYAASSLPEAAPGTEA</sequence>
<evidence type="ECO:0000256" key="1">
    <source>
        <dbReference type="SAM" id="MobiDB-lite"/>
    </source>
</evidence>
<feature type="region of interest" description="Disordered" evidence="1">
    <location>
        <begin position="1"/>
        <end position="70"/>
    </location>
</feature>
<feature type="region of interest" description="Disordered" evidence="1">
    <location>
        <begin position="107"/>
        <end position="134"/>
    </location>
</feature>
<feature type="compositionally biased region" description="Low complexity" evidence="1">
    <location>
        <begin position="115"/>
        <end position="124"/>
    </location>
</feature>
<organism evidence="2 3">
    <name type="scientific">Prorocentrum cordatum</name>
    <dbReference type="NCBI Taxonomy" id="2364126"/>
    <lineage>
        <taxon>Eukaryota</taxon>
        <taxon>Sar</taxon>
        <taxon>Alveolata</taxon>
        <taxon>Dinophyceae</taxon>
        <taxon>Prorocentrales</taxon>
        <taxon>Prorocentraceae</taxon>
        <taxon>Prorocentrum</taxon>
    </lineage>
</organism>
<feature type="compositionally biased region" description="Basic and acidic residues" evidence="1">
    <location>
        <begin position="39"/>
        <end position="56"/>
    </location>
</feature>
<accession>A0ABN9QF79</accession>
<comment type="caution">
    <text evidence="2">The sequence shown here is derived from an EMBL/GenBank/DDBJ whole genome shotgun (WGS) entry which is preliminary data.</text>
</comment>
<gene>
    <name evidence="2" type="ORF">PCOR1329_LOCUS11182</name>
</gene>
<feature type="compositionally biased region" description="Polar residues" evidence="1">
    <location>
        <begin position="57"/>
        <end position="70"/>
    </location>
</feature>
<proteinExistence type="predicted"/>
<reference evidence="2" key="1">
    <citation type="submission" date="2023-10" db="EMBL/GenBank/DDBJ databases">
        <authorList>
            <person name="Chen Y."/>
            <person name="Shah S."/>
            <person name="Dougan E. K."/>
            <person name="Thang M."/>
            <person name="Chan C."/>
        </authorList>
    </citation>
    <scope>NUCLEOTIDE SEQUENCE [LARGE SCALE GENOMIC DNA]</scope>
</reference>
<name>A0ABN9QF79_9DINO</name>
<evidence type="ECO:0000313" key="3">
    <source>
        <dbReference type="Proteomes" id="UP001189429"/>
    </source>
</evidence>
<dbReference type="Proteomes" id="UP001189429">
    <property type="component" value="Unassembled WGS sequence"/>
</dbReference>